<reference evidence="16" key="1">
    <citation type="journal article" date="2019" name="Int. J. Syst. Evol. Microbiol.">
        <title>The Global Catalogue of Microorganisms (GCM) 10K type strain sequencing project: providing services to taxonomists for standard genome sequencing and annotation.</title>
        <authorList>
            <consortium name="The Broad Institute Genomics Platform"/>
            <consortium name="The Broad Institute Genome Sequencing Center for Infectious Disease"/>
            <person name="Wu L."/>
            <person name="Ma J."/>
        </authorList>
    </citation>
    <scope>NUCLEOTIDE SEQUENCE [LARGE SCALE GENOMIC DNA]</scope>
    <source>
        <strain evidence="16">CCUG 63287</strain>
    </source>
</reference>
<feature type="region of interest" description="Disordered" evidence="13">
    <location>
        <begin position="1"/>
        <end position="40"/>
    </location>
</feature>
<keyword evidence="6" id="KW-0631">Potassium channel</keyword>
<feature type="transmembrane region" description="Helical" evidence="14">
    <location>
        <begin position="94"/>
        <end position="113"/>
    </location>
</feature>
<evidence type="ECO:0000256" key="3">
    <source>
        <dbReference type="ARBA" id="ARBA00022448"/>
    </source>
</evidence>
<evidence type="ECO:0000256" key="4">
    <source>
        <dbReference type="ARBA" id="ARBA00022538"/>
    </source>
</evidence>
<dbReference type="Pfam" id="PF06736">
    <property type="entry name" value="TMEM175"/>
    <property type="match status" value="1"/>
</dbReference>
<keyword evidence="7" id="KW-0630">Potassium</keyword>
<keyword evidence="16" id="KW-1185">Reference proteome</keyword>
<proteinExistence type="inferred from homology"/>
<evidence type="ECO:0000256" key="11">
    <source>
        <dbReference type="ARBA" id="ARBA00023303"/>
    </source>
</evidence>
<feature type="transmembrane region" description="Helical" evidence="14">
    <location>
        <begin position="165"/>
        <end position="182"/>
    </location>
</feature>
<feature type="transmembrane region" description="Helical" evidence="14">
    <location>
        <begin position="230"/>
        <end position="250"/>
    </location>
</feature>
<comment type="catalytic activity">
    <reaction evidence="12">
        <text>K(+)(in) = K(+)(out)</text>
        <dbReference type="Rhea" id="RHEA:29463"/>
        <dbReference type="ChEBI" id="CHEBI:29103"/>
    </reaction>
</comment>
<keyword evidence="8 14" id="KW-1133">Transmembrane helix</keyword>
<evidence type="ECO:0000256" key="10">
    <source>
        <dbReference type="ARBA" id="ARBA00023136"/>
    </source>
</evidence>
<accession>A0ABV9JCL0</accession>
<dbReference type="InterPro" id="IPR010617">
    <property type="entry name" value="TMEM175-like"/>
</dbReference>
<keyword evidence="5 14" id="KW-0812">Transmembrane</keyword>
<evidence type="ECO:0000256" key="12">
    <source>
        <dbReference type="ARBA" id="ARBA00034430"/>
    </source>
</evidence>
<evidence type="ECO:0000256" key="7">
    <source>
        <dbReference type="ARBA" id="ARBA00022958"/>
    </source>
</evidence>
<feature type="transmembrane region" description="Helical" evidence="14">
    <location>
        <begin position="125"/>
        <end position="144"/>
    </location>
</feature>
<comment type="caution">
    <text evidence="15">The sequence shown here is derived from an EMBL/GenBank/DDBJ whole genome shotgun (WGS) entry which is preliminary data.</text>
</comment>
<evidence type="ECO:0000313" key="16">
    <source>
        <dbReference type="Proteomes" id="UP001595987"/>
    </source>
</evidence>
<keyword evidence="11" id="KW-0407">Ion channel</keyword>
<evidence type="ECO:0000256" key="13">
    <source>
        <dbReference type="SAM" id="MobiDB-lite"/>
    </source>
</evidence>
<evidence type="ECO:0000256" key="9">
    <source>
        <dbReference type="ARBA" id="ARBA00023065"/>
    </source>
</evidence>
<dbReference type="EMBL" id="JBHSGD010000002">
    <property type="protein sequence ID" value="MFC4651728.1"/>
    <property type="molecule type" value="Genomic_DNA"/>
</dbReference>
<evidence type="ECO:0000256" key="5">
    <source>
        <dbReference type="ARBA" id="ARBA00022692"/>
    </source>
</evidence>
<gene>
    <name evidence="15" type="ORF">ACFO26_02265</name>
</gene>
<comment type="subcellular location">
    <subcellularLocation>
        <location evidence="1">Membrane</location>
        <topology evidence="1">Multi-pass membrane protein</topology>
    </subcellularLocation>
</comment>
<keyword evidence="3" id="KW-0813">Transport</keyword>
<dbReference type="RefSeq" id="WP_213536663.1">
    <property type="nucleotide sequence ID" value="NZ_BOVQ01000008.1"/>
</dbReference>
<keyword evidence="10 14" id="KW-0472">Membrane</keyword>
<evidence type="ECO:0000313" key="15">
    <source>
        <dbReference type="EMBL" id="MFC4651728.1"/>
    </source>
</evidence>
<protein>
    <submittedName>
        <fullName evidence="15">TMEM175 family protein</fullName>
    </submittedName>
</protein>
<feature type="transmembrane region" description="Helical" evidence="14">
    <location>
        <begin position="256"/>
        <end position="273"/>
    </location>
</feature>
<keyword evidence="9" id="KW-0406">Ion transport</keyword>
<evidence type="ECO:0000256" key="14">
    <source>
        <dbReference type="SAM" id="Phobius"/>
    </source>
</evidence>
<evidence type="ECO:0000256" key="1">
    <source>
        <dbReference type="ARBA" id="ARBA00004141"/>
    </source>
</evidence>
<evidence type="ECO:0000256" key="6">
    <source>
        <dbReference type="ARBA" id="ARBA00022826"/>
    </source>
</evidence>
<evidence type="ECO:0000256" key="2">
    <source>
        <dbReference type="ARBA" id="ARBA00006920"/>
    </source>
</evidence>
<organism evidence="15 16">
    <name type="scientific">Lactococcus nasutitermitis</name>
    <dbReference type="NCBI Taxonomy" id="1652957"/>
    <lineage>
        <taxon>Bacteria</taxon>
        <taxon>Bacillati</taxon>
        <taxon>Bacillota</taxon>
        <taxon>Bacilli</taxon>
        <taxon>Lactobacillales</taxon>
        <taxon>Streptococcaceae</taxon>
        <taxon>Lactococcus</taxon>
    </lineage>
</organism>
<name>A0ABV9JCL0_9LACT</name>
<sequence>MAKKQGSTFKEKRTHWYEKRKQSWRDREKKHRQDELERFKSNPEIMQARQEMFDEFMADHPELANLEREELHKKMQRHNEEEMKISRQKLRNHIETFSDGVIAVIITIMLLEIPMPTGPNGYTGFIEAVGIFLVSFIVTANFWFNHHKNFAVTEELTERMIVVEFIYMGMLSLIPLLTKWIMLKPNWFASLNYGLVLLAILILQECISYGITKHEFRNKPKSFNFWRRVWLSRLSFTILVNIAIMLIAIVRPDIGHWLFVIVPIFNFFFRGIGEGTEDFTLDVEEGKVNGKPRF</sequence>
<comment type="similarity">
    <text evidence="2">Belongs to the TMEM175 family.</text>
</comment>
<feature type="compositionally biased region" description="Basic and acidic residues" evidence="13">
    <location>
        <begin position="9"/>
        <end position="40"/>
    </location>
</feature>
<keyword evidence="4" id="KW-0633">Potassium transport</keyword>
<dbReference type="Proteomes" id="UP001595987">
    <property type="component" value="Unassembled WGS sequence"/>
</dbReference>
<evidence type="ECO:0000256" key="8">
    <source>
        <dbReference type="ARBA" id="ARBA00022989"/>
    </source>
</evidence>
<feature type="transmembrane region" description="Helical" evidence="14">
    <location>
        <begin position="188"/>
        <end position="209"/>
    </location>
</feature>